<dbReference type="AlphaFoldDB" id="A0A0M8N0R3"/>
<dbReference type="EMBL" id="LGSR01000022">
    <property type="protein sequence ID" value="KOS18194.1"/>
    <property type="molecule type" value="Genomic_DNA"/>
</dbReference>
<evidence type="ECO:0000313" key="3">
    <source>
        <dbReference type="Proteomes" id="UP000053831"/>
    </source>
</evidence>
<reference evidence="2 3" key="1">
    <citation type="submission" date="2015-07" db="EMBL/GenBank/DDBJ databases">
        <title>The genome of the fungus Escovopsis weberi, a specialized disease agent of ant agriculture.</title>
        <authorList>
            <person name="de Man T.J."/>
            <person name="Stajich J.E."/>
            <person name="Kubicek C.P."/>
            <person name="Chenthamara K."/>
            <person name="Atanasova L."/>
            <person name="Druzhinina I.S."/>
            <person name="Birnbaum S."/>
            <person name="Barribeau S.M."/>
            <person name="Teiling C."/>
            <person name="Suen G."/>
            <person name="Currie C."/>
            <person name="Gerardo N.M."/>
        </authorList>
    </citation>
    <scope>NUCLEOTIDE SEQUENCE [LARGE SCALE GENOMIC DNA]</scope>
</reference>
<evidence type="ECO:0000256" key="1">
    <source>
        <dbReference type="SAM" id="MobiDB-lite"/>
    </source>
</evidence>
<organism evidence="2 3">
    <name type="scientific">Escovopsis weberi</name>
    <dbReference type="NCBI Taxonomy" id="150374"/>
    <lineage>
        <taxon>Eukaryota</taxon>
        <taxon>Fungi</taxon>
        <taxon>Dikarya</taxon>
        <taxon>Ascomycota</taxon>
        <taxon>Pezizomycotina</taxon>
        <taxon>Sordariomycetes</taxon>
        <taxon>Hypocreomycetidae</taxon>
        <taxon>Hypocreales</taxon>
        <taxon>Hypocreaceae</taxon>
        <taxon>Escovopsis</taxon>
    </lineage>
</organism>
<proteinExistence type="predicted"/>
<gene>
    <name evidence="2" type="ORF">ESCO_003252</name>
</gene>
<dbReference type="OrthoDB" id="5124663at2759"/>
<accession>A0A0M8N0R3</accession>
<keyword evidence="3" id="KW-1185">Reference proteome</keyword>
<feature type="region of interest" description="Disordered" evidence="1">
    <location>
        <begin position="1"/>
        <end position="20"/>
    </location>
</feature>
<evidence type="ECO:0000313" key="2">
    <source>
        <dbReference type="EMBL" id="KOS18194.1"/>
    </source>
</evidence>
<sequence>MATNAYKKPFQQAKKNQPPTVPRFIPEEAKKFITKGGRLLTTPENEAFLLEHGIEPDNGTMLRLPVKELGGTTAAAFSRRHVIAPYHLRFFDPRGHSLASAMRYKYKELSETTPLWVMTTVAGAASPVVRATAARKIKRSLRAALERLGYDELQGQGPGRQIRGTLWLTIMNPIAVLAMSEDRLGTSLARVLHEQHSSQTR</sequence>
<protein>
    <submittedName>
        <fullName evidence="2">Uncharacterized protein</fullName>
    </submittedName>
</protein>
<dbReference type="Proteomes" id="UP000053831">
    <property type="component" value="Unassembled WGS sequence"/>
</dbReference>
<comment type="caution">
    <text evidence="2">The sequence shown here is derived from an EMBL/GenBank/DDBJ whole genome shotgun (WGS) entry which is preliminary data.</text>
</comment>
<name>A0A0M8N0R3_ESCWE</name>